<evidence type="ECO:0000256" key="2">
    <source>
        <dbReference type="ARBA" id="ARBA00007603"/>
    </source>
</evidence>
<dbReference type="PANTHER" id="PTHR12961:SF0">
    <property type="entry name" value="CONSERVED OLIGOMERIC GOLGI COMPLEX SUBUNIT 2"/>
    <property type="match status" value="1"/>
</dbReference>
<accession>C5LCT4</accession>
<dbReference type="GO" id="GO:0000139">
    <property type="term" value="C:Golgi membrane"/>
    <property type="evidence" value="ECO:0007669"/>
    <property type="project" value="UniProtKB-SubCell"/>
</dbReference>
<proteinExistence type="inferred from homology"/>
<dbReference type="Pfam" id="PF06148">
    <property type="entry name" value="COG2_N"/>
    <property type="match status" value="1"/>
</dbReference>
<feature type="domain" description="Conserved oligomeric Golgi complex subunit 2 N-terminal" evidence="9">
    <location>
        <begin position="9"/>
        <end position="78"/>
    </location>
</feature>
<dbReference type="InterPro" id="IPR009316">
    <property type="entry name" value="COG2"/>
</dbReference>
<protein>
    <recommendedName>
        <fullName evidence="3">Conserved oligomeric Golgi complex subunit 2</fullName>
    </recommendedName>
    <alternativeName>
        <fullName evidence="8">Component of oligomeric Golgi complex 2</fullName>
    </alternativeName>
</protein>
<evidence type="ECO:0000256" key="3">
    <source>
        <dbReference type="ARBA" id="ARBA00020977"/>
    </source>
</evidence>
<organism evidence="11">
    <name type="scientific">Perkinsus marinus (strain ATCC 50983 / TXsc)</name>
    <dbReference type="NCBI Taxonomy" id="423536"/>
    <lineage>
        <taxon>Eukaryota</taxon>
        <taxon>Sar</taxon>
        <taxon>Alveolata</taxon>
        <taxon>Perkinsozoa</taxon>
        <taxon>Perkinsea</taxon>
        <taxon>Perkinsida</taxon>
        <taxon>Perkinsidae</taxon>
        <taxon>Perkinsus</taxon>
    </lineage>
</organism>
<dbReference type="GeneID" id="9042969"/>
<keyword evidence="7" id="KW-0472">Membrane</keyword>
<dbReference type="RefSeq" id="XP_002773951.1">
    <property type="nucleotide sequence ID" value="XM_002773905.1"/>
</dbReference>
<keyword evidence="11" id="KW-1185">Reference proteome</keyword>
<keyword evidence="5" id="KW-0653">Protein transport</keyword>
<evidence type="ECO:0000259" key="9">
    <source>
        <dbReference type="Pfam" id="PF06148"/>
    </source>
</evidence>
<evidence type="ECO:0000313" key="11">
    <source>
        <dbReference type="Proteomes" id="UP000007800"/>
    </source>
</evidence>
<dbReference type="AlphaFoldDB" id="C5LCT4"/>
<evidence type="ECO:0000256" key="6">
    <source>
        <dbReference type="ARBA" id="ARBA00023034"/>
    </source>
</evidence>
<dbReference type="GO" id="GO:0015031">
    <property type="term" value="P:protein transport"/>
    <property type="evidence" value="ECO:0007669"/>
    <property type="project" value="UniProtKB-KW"/>
</dbReference>
<gene>
    <name evidence="10" type="ORF">Pmar_PMAR011814</name>
</gene>
<dbReference type="OrthoDB" id="430305at2759"/>
<dbReference type="Proteomes" id="UP000007800">
    <property type="component" value="Unassembled WGS sequence"/>
</dbReference>
<comment type="subcellular location">
    <subcellularLocation>
        <location evidence="1">Golgi apparatus membrane</location>
        <topology evidence="1">Peripheral membrane protein</topology>
    </subcellularLocation>
</comment>
<name>C5LCT4_PERM5</name>
<dbReference type="GO" id="GO:0017119">
    <property type="term" value="C:Golgi transport complex"/>
    <property type="evidence" value="ECO:0007669"/>
    <property type="project" value="TreeGrafter"/>
</dbReference>
<reference evidence="10 11" key="1">
    <citation type="submission" date="2008-07" db="EMBL/GenBank/DDBJ databases">
        <authorList>
            <person name="El-Sayed N."/>
            <person name="Caler E."/>
            <person name="Inman J."/>
            <person name="Amedeo P."/>
            <person name="Hass B."/>
            <person name="Wortman J."/>
        </authorList>
    </citation>
    <scope>NUCLEOTIDE SEQUENCE [LARGE SCALE GENOMIC DNA]</scope>
    <source>
        <strain evidence="11">ATCC 50983 / TXsc</strain>
    </source>
</reference>
<evidence type="ECO:0000256" key="4">
    <source>
        <dbReference type="ARBA" id="ARBA00022448"/>
    </source>
</evidence>
<evidence type="ECO:0000256" key="8">
    <source>
        <dbReference type="ARBA" id="ARBA00031344"/>
    </source>
</evidence>
<keyword evidence="6" id="KW-0333">Golgi apparatus</keyword>
<evidence type="ECO:0000256" key="1">
    <source>
        <dbReference type="ARBA" id="ARBA00004395"/>
    </source>
</evidence>
<comment type="similarity">
    <text evidence="2">Belongs to the COG2 family.</text>
</comment>
<evidence type="ECO:0000313" key="10">
    <source>
        <dbReference type="EMBL" id="EER05767.1"/>
    </source>
</evidence>
<dbReference type="GO" id="GO:0007030">
    <property type="term" value="P:Golgi organization"/>
    <property type="evidence" value="ECO:0007669"/>
    <property type="project" value="InterPro"/>
</dbReference>
<dbReference type="InterPro" id="IPR024602">
    <property type="entry name" value="COG_su2_N"/>
</dbReference>
<dbReference type="PANTHER" id="PTHR12961">
    <property type="entry name" value="CONSERVED OLIGOMERIC GOLGI COMPLEX COMPONENT 2"/>
    <property type="match status" value="1"/>
</dbReference>
<keyword evidence="4" id="KW-0813">Transport</keyword>
<dbReference type="InParanoid" id="C5LCT4"/>
<dbReference type="EMBL" id="GG680918">
    <property type="protein sequence ID" value="EER05767.1"/>
    <property type="molecule type" value="Genomic_DNA"/>
</dbReference>
<evidence type="ECO:0000256" key="5">
    <source>
        <dbReference type="ARBA" id="ARBA00022927"/>
    </source>
</evidence>
<evidence type="ECO:0000256" key="7">
    <source>
        <dbReference type="ARBA" id="ARBA00023136"/>
    </source>
</evidence>
<sequence length="329" mass="36046">MSGLAVPLSEFTEPGADPVAIIQRYRRRGVPMTELVKSFKRHGNKIQEELVQLINDHYSEFIGLSTKMEEVSRKTAQLRPPLSAALKSSTASTSSVKEQVDKAEALMRKKEDIRRERRLLGLYYENRSLLKKISDRLPDTSSSSSSPSTDRLTLAGYAALENSAIELTRIELALTETQTSPTDTVEVSEATTYIEGLRGDLATTRDQLHQTLSRELDRLLKVFAEAPSEDSSSVSSMCLVATCRGLINLGHTSDIWSSVVSIIVEEQLRDIAASERGGLIAASSSNASVLLGPYFEEVKAVFESQTNALAKLKECLSSVEGLHLLPGSK</sequence>
<dbReference type="GO" id="GO:0006891">
    <property type="term" value="P:intra-Golgi vesicle-mediated transport"/>
    <property type="evidence" value="ECO:0007669"/>
    <property type="project" value="TreeGrafter"/>
</dbReference>